<name>A0A0G4PNU4_PENC3</name>
<proteinExistence type="predicted"/>
<reference evidence="1 2" key="1">
    <citation type="journal article" date="2014" name="Nat. Commun.">
        <title>Multiple recent horizontal transfers of a large genomic region in cheese making fungi.</title>
        <authorList>
            <person name="Cheeseman K."/>
            <person name="Ropars J."/>
            <person name="Renault P."/>
            <person name="Dupont J."/>
            <person name="Gouzy J."/>
            <person name="Branca A."/>
            <person name="Abraham A.L."/>
            <person name="Ceppi M."/>
            <person name="Conseiller E."/>
            <person name="Debuchy R."/>
            <person name="Malagnac F."/>
            <person name="Goarin A."/>
            <person name="Silar P."/>
            <person name="Lacoste S."/>
            <person name="Sallet E."/>
            <person name="Bensimon A."/>
            <person name="Giraud T."/>
            <person name="Brygoo Y."/>
        </authorList>
    </citation>
    <scope>NUCLEOTIDE SEQUENCE [LARGE SCALE GENOMIC DNA]</scope>
    <source>
        <strain evidence="2">FM 013</strain>
    </source>
</reference>
<gene>
    <name evidence="1" type="ORF">PCAMFM013_S025g000098</name>
</gene>
<organism evidence="1 2">
    <name type="scientific">Penicillium camemberti (strain FM 013)</name>
    <dbReference type="NCBI Taxonomy" id="1429867"/>
    <lineage>
        <taxon>Eukaryota</taxon>
        <taxon>Fungi</taxon>
        <taxon>Dikarya</taxon>
        <taxon>Ascomycota</taxon>
        <taxon>Pezizomycotina</taxon>
        <taxon>Eurotiomycetes</taxon>
        <taxon>Eurotiomycetidae</taxon>
        <taxon>Eurotiales</taxon>
        <taxon>Aspergillaceae</taxon>
        <taxon>Penicillium</taxon>
    </lineage>
</organism>
<evidence type="ECO:0000313" key="1">
    <source>
        <dbReference type="EMBL" id="CRL28040.1"/>
    </source>
</evidence>
<dbReference type="AlphaFoldDB" id="A0A0G4PNU4"/>
<evidence type="ECO:0000313" key="2">
    <source>
        <dbReference type="Proteomes" id="UP000053732"/>
    </source>
</evidence>
<dbReference type="Proteomes" id="UP000053732">
    <property type="component" value="Unassembled WGS sequence"/>
</dbReference>
<protein>
    <submittedName>
        <fullName evidence="1">Str. FM013</fullName>
    </submittedName>
</protein>
<dbReference type="STRING" id="1429867.A0A0G4PNU4"/>
<accession>A0A0G4PNU4</accession>
<sequence length="239" mass="26649">MTCEVTSATKIIDPGFPHLVLPSSFAKTNELKSGKGRRKEHELHTLHAYAQILELDQHIDERLVDEETQVDGLLYQSYWRVSSAFINDFLLAISILCFYIQTYNNERDIAPSKSRDSEVELVDMDRIGDSLRTSQAIWNRQSASSREARKAVVAISYVLGGSSASAEPQIYEDALPSAVPATAVSYFPDFTSNYDIPGMYLGSTSTMEAMTWPIFTANLNDDAEQWLGGNGSQQMDMTL</sequence>
<dbReference type="EMBL" id="HG793158">
    <property type="protein sequence ID" value="CRL28040.1"/>
    <property type="molecule type" value="Genomic_DNA"/>
</dbReference>
<keyword evidence="2" id="KW-1185">Reference proteome</keyword>